<keyword evidence="3" id="KW-1185">Reference proteome</keyword>
<sequence>MKPTIYAHRGASSYAPENTMAAFQLADQMQAEGIETDVQLTKDQIPVLIHDEHVKRTTNSIGYIKDFTYRELCQLDAGNWFSPKFTGTPIPTLEEFLTWIKPKPLYLNIELKNNKVEYNHMEAIVYEYLSTHQLMNRTTISTFNANSVVRLAAYKETAEIAFLTSRRYRHPVHVAKELGANALHLKYKRVTPKIVAAANKHKMKLRLYTINRPAHLIRSIQYGVDGIFTDVPDQALYYRNLLYNR</sequence>
<dbReference type="InterPro" id="IPR017946">
    <property type="entry name" value="PLC-like_Pdiesterase_TIM-brl"/>
</dbReference>
<dbReference type="Pfam" id="PF03009">
    <property type="entry name" value="GDPD"/>
    <property type="match status" value="1"/>
</dbReference>
<dbReference type="GO" id="GO:0006629">
    <property type="term" value="P:lipid metabolic process"/>
    <property type="evidence" value="ECO:0007669"/>
    <property type="project" value="InterPro"/>
</dbReference>
<comment type="caution">
    <text evidence="2">The sequence shown here is derived from an EMBL/GenBank/DDBJ whole genome shotgun (WGS) entry which is preliminary data.</text>
</comment>
<evidence type="ECO:0000313" key="3">
    <source>
        <dbReference type="Proteomes" id="UP000036780"/>
    </source>
</evidence>
<accession>A0A0L0QP82</accession>
<name>A0A0L0QP82_VIRPA</name>
<feature type="domain" description="GP-PDE" evidence="1">
    <location>
        <begin position="3"/>
        <end position="239"/>
    </location>
</feature>
<dbReference type="Proteomes" id="UP000036780">
    <property type="component" value="Unassembled WGS sequence"/>
</dbReference>
<gene>
    <name evidence="2" type="ORF">AFK71_18865</name>
</gene>
<dbReference type="GeneID" id="66870400"/>
<dbReference type="InterPro" id="IPR030395">
    <property type="entry name" value="GP_PDE_dom"/>
</dbReference>
<dbReference type="RefSeq" id="WP_050353009.1">
    <property type="nucleotide sequence ID" value="NZ_BOSN01000001.1"/>
</dbReference>
<dbReference type="CDD" id="cd08563">
    <property type="entry name" value="GDPD_TtGDE_like"/>
    <property type="match status" value="1"/>
</dbReference>
<dbReference type="AlphaFoldDB" id="A0A0L0QP82"/>
<organism evidence="2 3">
    <name type="scientific">Virgibacillus pantothenticus</name>
    <dbReference type="NCBI Taxonomy" id="1473"/>
    <lineage>
        <taxon>Bacteria</taxon>
        <taxon>Bacillati</taxon>
        <taxon>Bacillota</taxon>
        <taxon>Bacilli</taxon>
        <taxon>Bacillales</taxon>
        <taxon>Bacillaceae</taxon>
        <taxon>Virgibacillus</taxon>
    </lineage>
</organism>
<dbReference type="OrthoDB" id="384721at2"/>
<evidence type="ECO:0000259" key="1">
    <source>
        <dbReference type="PROSITE" id="PS51704"/>
    </source>
</evidence>
<dbReference type="PANTHER" id="PTHR46211:SF1">
    <property type="entry name" value="GLYCEROPHOSPHODIESTER PHOSPHODIESTERASE, CYTOPLASMIC"/>
    <property type="match status" value="1"/>
</dbReference>
<reference evidence="3" key="1">
    <citation type="submission" date="2015-07" db="EMBL/GenBank/DDBJ databases">
        <title>Fjat-10053 dsm26.</title>
        <authorList>
            <person name="Liu B."/>
            <person name="Wang J."/>
            <person name="Zhu Y."/>
            <person name="Liu G."/>
            <person name="Chen Q."/>
            <person name="Chen Z."/>
            <person name="Lan J."/>
            <person name="Che J."/>
            <person name="Ge C."/>
            <person name="Shi H."/>
            <person name="Pan Z."/>
            <person name="Liu X."/>
        </authorList>
    </citation>
    <scope>NUCLEOTIDE SEQUENCE [LARGE SCALE GENOMIC DNA]</scope>
    <source>
        <strain evidence="3">DSM 26</strain>
    </source>
</reference>
<dbReference type="PANTHER" id="PTHR46211">
    <property type="entry name" value="GLYCEROPHOSPHORYL DIESTER PHOSPHODIESTERASE"/>
    <property type="match status" value="1"/>
</dbReference>
<evidence type="ECO:0000313" key="2">
    <source>
        <dbReference type="EMBL" id="KNE20435.1"/>
    </source>
</evidence>
<dbReference type="EMBL" id="LGTO01000007">
    <property type="protein sequence ID" value="KNE20435.1"/>
    <property type="molecule type" value="Genomic_DNA"/>
</dbReference>
<proteinExistence type="predicted"/>
<dbReference type="GO" id="GO:0008081">
    <property type="term" value="F:phosphoric diester hydrolase activity"/>
    <property type="evidence" value="ECO:0007669"/>
    <property type="project" value="InterPro"/>
</dbReference>
<dbReference type="PROSITE" id="PS51704">
    <property type="entry name" value="GP_PDE"/>
    <property type="match status" value="1"/>
</dbReference>
<dbReference type="Gene3D" id="3.20.20.190">
    <property type="entry name" value="Phosphatidylinositol (PI) phosphodiesterase"/>
    <property type="match status" value="1"/>
</dbReference>
<protein>
    <submittedName>
        <fullName evidence="2">Glycerophosphodiester phosphodiesterase</fullName>
    </submittedName>
</protein>
<dbReference type="PATRIC" id="fig|1473.5.peg.2512"/>
<dbReference type="SUPFAM" id="SSF51695">
    <property type="entry name" value="PLC-like phosphodiesterases"/>
    <property type="match status" value="1"/>
</dbReference>